<dbReference type="Gene3D" id="3.40.50.720">
    <property type="entry name" value="NAD(P)-binding Rossmann-like Domain"/>
    <property type="match status" value="1"/>
</dbReference>
<dbReference type="Pfam" id="PF03807">
    <property type="entry name" value="F420_oxidored"/>
    <property type="match status" value="1"/>
</dbReference>
<dbReference type="AlphaFoldDB" id="A0ABD3NUS5"/>
<evidence type="ECO:0000259" key="4">
    <source>
        <dbReference type="Pfam" id="PF03807"/>
    </source>
</evidence>
<dbReference type="PANTHER" id="PTHR11645:SF13">
    <property type="entry name" value="PYRROLINE-5-CARBOXYLATE REDUCTASE CATALYTIC N-TERMINAL DOMAIN-CONTAINING PROTEIN"/>
    <property type="match status" value="1"/>
</dbReference>
<keyword evidence="6" id="KW-1185">Reference proteome</keyword>
<dbReference type="InterPro" id="IPR028939">
    <property type="entry name" value="P5C_Rdtase_cat_N"/>
</dbReference>
<dbReference type="SUPFAM" id="SSF51735">
    <property type="entry name" value="NAD(P)-binding Rossmann-fold domains"/>
    <property type="match status" value="1"/>
</dbReference>
<keyword evidence="3" id="KW-0732">Signal</keyword>
<dbReference type="EMBL" id="JALLAZ020001209">
    <property type="protein sequence ID" value="KAL3778581.1"/>
    <property type="molecule type" value="Genomic_DNA"/>
</dbReference>
<comment type="caution">
    <text evidence="5">The sequence shown here is derived from an EMBL/GenBank/DDBJ whole genome shotgun (WGS) entry which is preliminary data.</text>
</comment>
<proteinExistence type="inferred from homology"/>
<evidence type="ECO:0000256" key="2">
    <source>
        <dbReference type="SAM" id="MobiDB-lite"/>
    </source>
</evidence>
<feature type="compositionally biased region" description="Acidic residues" evidence="2">
    <location>
        <begin position="249"/>
        <end position="259"/>
    </location>
</feature>
<evidence type="ECO:0000313" key="5">
    <source>
        <dbReference type="EMBL" id="KAL3778581.1"/>
    </source>
</evidence>
<dbReference type="PANTHER" id="PTHR11645">
    <property type="entry name" value="PYRROLINE-5-CARBOXYLATE REDUCTASE"/>
    <property type="match status" value="1"/>
</dbReference>
<sequence>MAIGRRYGVRPSIRLLLLPFLVVVAFAGPSPRAVEAVGATFITYDGIASIERRRRRRPMTLVAPAPAAADDDDPSSSRAARTNRETLRPIRAGLVGCGTIAASIAIGLAEADHVPHLARFGLRLSSISVTRRSESKSRMLEGRFPKFVTVYESAWEVVAECDLVFLCVLPDQVDGVLADLAERGVWRREDHTLVSLVSTSKVEDLIERTGLRRNSVFKLICLPPISRRGGCALLQPAPVPSPTTTTPDGSDDDRGDDDASSSRARSDEDDANIVKSILNALGGYVECRDDSVMDAMMVTTCMMGPMYGVMRNNRDWLVSPEDASYFVGRSYLSMVQDAERDCDVNPRRFDDLIDEQTPGGLNEQALGNLHRQGVFNSYDRAMDAVLSRLRGESDGSLPPDCT</sequence>
<feature type="chain" id="PRO_5044893399" description="Pyrroline-5-carboxylate reductase catalytic N-terminal domain-containing protein" evidence="3">
    <location>
        <begin position="28"/>
        <end position="402"/>
    </location>
</feature>
<accession>A0ABD3NUS5</accession>
<gene>
    <name evidence="5" type="ORF">ACHAW5_007036</name>
</gene>
<evidence type="ECO:0000313" key="6">
    <source>
        <dbReference type="Proteomes" id="UP001530315"/>
    </source>
</evidence>
<feature type="region of interest" description="Disordered" evidence="2">
    <location>
        <begin position="61"/>
        <end position="83"/>
    </location>
</feature>
<dbReference type="Proteomes" id="UP001530315">
    <property type="component" value="Unassembled WGS sequence"/>
</dbReference>
<dbReference type="InterPro" id="IPR036291">
    <property type="entry name" value="NAD(P)-bd_dom_sf"/>
</dbReference>
<name>A0ABD3NUS5_9STRA</name>
<reference evidence="5 6" key="1">
    <citation type="submission" date="2024-10" db="EMBL/GenBank/DDBJ databases">
        <title>Updated reference genomes for cyclostephanoid diatoms.</title>
        <authorList>
            <person name="Roberts W.R."/>
            <person name="Alverson A.J."/>
        </authorList>
    </citation>
    <scope>NUCLEOTIDE SEQUENCE [LARGE SCALE GENOMIC DNA]</scope>
    <source>
        <strain evidence="5 6">AJA276-08</strain>
    </source>
</reference>
<evidence type="ECO:0000256" key="1">
    <source>
        <dbReference type="ARBA" id="ARBA00005525"/>
    </source>
</evidence>
<protein>
    <recommendedName>
        <fullName evidence="4">Pyrroline-5-carboxylate reductase catalytic N-terminal domain-containing protein</fullName>
    </recommendedName>
</protein>
<feature type="signal peptide" evidence="3">
    <location>
        <begin position="1"/>
        <end position="27"/>
    </location>
</feature>
<organism evidence="5 6">
    <name type="scientific">Stephanodiscus triporus</name>
    <dbReference type="NCBI Taxonomy" id="2934178"/>
    <lineage>
        <taxon>Eukaryota</taxon>
        <taxon>Sar</taxon>
        <taxon>Stramenopiles</taxon>
        <taxon>Ochrophyta</taxon>
        <taxon>Bacillariophyta</taxon>
        <taxon>Coscinodiscophyceae</taxon>
        <taxon>Thalassiosirophycidae</taxon>
        <taxon>Stephanodiscales</taxon>
        <taxon>Stephanodiscaceae</taxon>
        <taxon>Stephanodiscus</taxon>
    </lineage>
</organism>
<comment type="similarity">
    <text evidence="1">Belongs to the pyrroline-5-carboxylate reductase family.</text>
</comment>
<evidence type="ECO:0000256" key="3">
    <source>
        <dbReference type="SAM" id="SignalP"/>
    </source>
</evidence>
<feature type="domain" description="Pyrroline-5-carboxylate reductase catalytic N-terminal" evidence="4">
    <location>
        <begin position="93"/>
        <end position="195"/>
    </location>
</feature>
<feature type="region of interest" description="Disordered" evidence="2">
    <location>
        <begin position="233"/>
        <end position="268"/>
    </location>
</feature>